<keyword evidence="2 5" id="KW-0690">Ribosome biogenesis</keyword>
<comment type="subcellular location">
    <subcellularLocation>
        <location evidence="5">Cytoplasm</location>
    </subcellularLocation>
</comment>
<evidence type="ECO:0000256" key="3">
    <source>
        <dbReference type="ARBA" id="ARBA00022552"/>
    </source>
</evidence>
<comment type="function">
    <text evidence="5">An accessory protein needed during the final step in the assembly of 30S ribosomal subunit, possibly for assembly of the head region. Essential for efficient processing of 16S rRNA. May be needed both before and after RbfA during the maturation of 16S rRNA. It has affinity for free ribosomal 30S subunits but not for 70S ribosomes.</text>
</comment>
<dbReference type="Gene3D" id="2.40.30.60">
    <property type="entry name" value="RimM"/>
    <property type="match status" value="1"/>
</dbReference>
<dbReference type="Proteomes" id="UP000603317">
    <property type="component" value="Unassembled WGS sequence"/>
</dbReference>
<feature type="domain" description="PRC-barrel" evidence="7">
    <location>
        <begin position="90"/>
        <end position="142"/>
    </location>
</feature>
<comment type="subunit">
    <text evidence="5">Binds ribosomal protein uS19.</text>
</comment>
<evidence type="ECO:0000256" key="2">
    <source>
        <dbReference type="ARBA" id="ARBA00022517"/>
    </source>
</evidence>
<dbReference type="InterPro" id="IPR011033">
    <property type="entry name" value="PRC_barrel-like_sf"/>
</dbReference>
<dbReference type="InterPro" id="IPR011961">
    <property type="entry name" value="RimM"/>
</dbReference>
<evidence type="ECO:0000259" key="6">
    <source>
        <dbReference type="Pfam" id="PF01782"/>
    </source>
</evidence>
<dbReference type="RefSeq" id="WP_188641559.1">
    <property type="nucleotide sequence ID" value="NZ_BMID01000001.1"/>
</dbReference>
<evidence type="ECO:0000256" key="1">
    <source>
        <dbReference type="ARBA" id="ARBA00022490"/>
    </source>
</evidence>
<keyword evidence="4 5" id="KW-0143">Chaperone</keyword>
<keyword evidence="9" id="KW-1185">Reference proteome</keyword>
<evidence type="ECO:0000313" key="9">
    <source>
        <dbReference type="Proteomes" id="UP000603317"/>
    </source>
</evidence>
<dbReference type="PANTHER" id="PTHR33692:SF1">
    <property type="entry name" value="RIBOSOME MATURATION FACTOR RIMM"/>
    <property type="match status" value="1"/>
</dbReference>
<dbReference type="PANTHER" id="PTHR33692">
    <property type="entry name" value="RIBOSOME MATURATION FACTOR RIMM"/>
    <property type="match status" value="1"/>
</dbReference>
<comment type="domain">
    <text evidence="5">The PRC barrel domain binds ribosomal protein uS19.</text>
</comment>
<keyword evidence="3 5" id="KW-0698">rRNA processing</keyword>
<dbReference type="InterPro" id="IPR036976">
    <property type="entry name" value="RimM_N_sf"/>
</dbReference>
<dbReference type="Pfam" id="PF01782">
    <property type="entry name" value="RimM"/>
    <property type="match status" value="1"/>
</dbReference>
<protein>
    <recommendedName>
        <fullName evidence="5">Ribosome maturation factor RimM</fullName>
    </recommendedName>
</protein>
<accession>A0ABQ1F8K5</accession>
<dbReference type="Gene3D" id="2.30.30.240">
    <property type="entry name" value="PRC-barrel domain"/>
    <property type="match status" value="1"/>
</dbReference>
<dbReference type="HAMAP" id="MF_00014">
    <property type="entry name" value="Ribosome_mat_RimM"/>
    <property type="match status" value="1"/>
</dbReference>
<feature type="domain" description="RimM N-terminal" evidence="6">
    <location>
        <begin position="8"/>
        <end position="83"/>
    </location>
</feature>
<dbReference type="SUPFAM" id="SSF50346">
    <property type="entry name" value="PRC-barrel domain"/>
    <property type="match status" value="1"/>
</dbReference>
<dbReference type="NCBIfam" id="TIGR02273">
    <property type="entry name" value="16S_RimM"/>
    <property type="match status" value="1"/>
</dbReference>
<dbReference type="InterPro" id="IPR002676">
    <property type="entry name" value="RimM_N"/>
</dbReference>
<keyword evidence="1 5" id="KW-0963">Cytoplasm</keyword>
<dbReference type="EMBL" id="BMID01000001">
    <property type="protein sequence ID" value="GGA02427.1"/>
    <property type="molecule type" value="Genomic_DNA"/>
</dbReference>
<dbReference type="SUPFAM" id="SSF50447">
    <property type="entry name" value="Translation proteins"/>
    <property type="match status" value="1"/>
</dbReference>
<reference evidence="9" key="1">
    <citation type="journal article" date="2019" name="Int. J. Syst. Evol. Microbiol.">
        <title>The Global Catalogue of Microorganisms (GCM) 10K type strain sequencing project: providing services to taxonomists for standard genome sequencing and annotation.</title>
        <authorList>
            <consortium name="The Broad Institute Genomics Platform"/>
            <consortium name="The Broad Institute Genome Sequencing Center for Infectious Disease"/>
            <person name="Wu L."/>
            <person name="Ma J."/>
        </authorList>
    </citation>
    <scope>NUCLEOTIDE SEQUENCE [LARGE SCALE GENOMIC DNA]</scope>
    <source>
        <strain evidence="9">CGMCC 1.15297</strain>
    </source>
</reference>
<dbReference type="InterPro" id="IPR027275">
    <property type="entry name" value="PRC-brl_dom"/>
</dbReference>
<organism evidence="8 9">
    <name type="scientific">Blastomonas marina</name>
    <dbReference type="NCBI Taxonomy" id="1867408"/>
    <lineage>
        <taxon>Bacteria</taxon>
        <taxon>Pseudomonadati</taxon>
        <taxon>Pseudomonadota</taxon>
        <taxon>Alphaproteobacteria</taxon>
        <taxon>Sphingomonadales</taxon>
        <taxon>Sphingomonadaceae</taxon>
        <taxon>Blastomonas</taxon>
    </lineage>
</organism>
<comment type="caution">
    <text evidence="8">The sequence shown here is derived from an EMBL/GenBank/DDBJ whole genome shotgun (WGS) entry which is preliminary data.</text>
</comment>
<dbReference type="Pfam" id="PF05239">
    <property type="entry name" value="PRC"/>
    <property type="match status" value="1"/>
</dbReference>
<evidence type="ECO:0000313" key="8">
    <source>
        <dbReference type="EMBL" id="GGA02427.1"/>
    </source>
</evidence>
<dbReference type="InterPro" id="IPR009000">
    <property type="entry name" value="Transl_B-barrel_sf"/>
</dbReference>
<evidence type="ECO:0000256" key="4">
    <source>
        <dbReference type="ARBA" id="ARBA00023186"/>
    </source>
</evidence>
<gene>
    <name evidence="5" type="primary">rimM</name>
    <name evidence="8" type="ORF">GCM10010923_08980</name>
</gene>
<name>A0ABQ1F8K5_9SPHN</name>
<sequence>MSDKPVTLAAITGAHGVAGEVRLKLFGEGWEQLRSHPSFNDGALKLAKVRSDNKRGAIARFEGVSNRNEAEALRGTALTVPRDALPPLEEGEYYHADLIGLPVVTEQGEAIGTVADVMNYGATDLVEIERADGRKFMVPLTEQAVPEWNDERLVVNAAFAED</sequence>
<comment type="similarity">
    <text evidence="5">Belongs to the RimM family.</text>
</comment>
<evidence type="ECO:0000259" key="7">
    <source>
        <dbReference type="Pfam" id="PF05239"/>
    </source>
</evidence>
<proteinExistence type="inferred from homology"/>
<evidence type="ECO:0000256" key="5">
    <source>
        <dbReference type="HAMAP-Rule" id="MF_00014"/>
    </source>
</evidence>